<dbReference type="SUPFAM" id="SSF50494">
    <property type="entry name" value="Trypsin-like serine proteases"/>
    <property type="match status" value="1"/>
</dbReference>
<dbReference type="EMBL" id="ABVL01000009">
    <property type="protein sequence ID" value="EDY19222.1"/>
    <property type="molecule type" value="Genomic_DNA"/>
</dbReference>
<feature type="domain" description="PDZ" evidence="6">
    <location>
        <begin position="386"/>
        <end position="447"/>
    </location>
</feature>
<evidence type="ECO:0000256" key="4">
    <source>
        <dbReference type="SAM" id="MobiDB-lite"/>
    </source>
</evidence>
<dbReference type="Proteomes" id="UP000005824">
    <property type="component" value="Unassembled WGS sequence"/>
</dbReference>
<dbReference type="InParanoid" id="B4D3B1"/>
<dbReference type="InterPro" id="IPR001940">
    <property type="entry name" value="Peptidase_S1C"/>
</dbReference>
<feature type="compositionally biased region" description="Basic and acidic residues" evidence="4">
    <location>
        <begin position="80"/>
        <end position="94"/>
    </location>
</feature>
<evidence type="ECO:0000256" key="5">
    <source>
        <dbReference type="SAM" id="SignalP"/>
    </source>
</evidence>
<dbReference type="Gene3D" id="2.40.10.120">
    <property type="match status" value="1"/>
</dbReference>
<dbReference type="STRING" id="497964.CfE428DRAFT_3399"/>
<dbReference type="EC" id="1.3.1.74" evidence="7"/>
<accession>B4D3B1</accession>
<reference evidence="7 8" key="1">
    <citation type="journal article" date="2011" name="J. Bacteriol.">
        <title>Genome sequence of Chthoniobacter flavus Ellin428, an aerobic heterotrophic soil bacterium.</title>
        <authorList>
            <person name="Kant R."/>
            <person name="van Passel M.W."/>
            <person name="Palva A."/>
            <person name="Lucas S."/>
            <person name="Lapidus A."/>
            <person name="Glavina Del Rio T."/>
            <person name="Dalin E."/>
            <person name="Tice H."/>
            <person name="Bruce D."/>
            <person name="Goodwin L."/>
            <person name="Pitluck S."/>
            <person name="Larimer F.W."/>
            <person name="Land M.L."/>
            <person name="Hauser L."/>
            <person name="Sangwan P."/>
            <person name="de Vos W.M."/>
            <person name="Janssen P.H."/>
            <person name="Smidt H."/>
        </authorList>
    </citation>
    <scope>NUCLEOTIDE SEQUENCE [LARGE SCALE GENOMIC DNA]</scope>
    <source>
        <strain evidence="7 8">Ellin428</strain>
    </source>
</reference>
<dbReference type="PANTHER" id="PTHR22939">
    <property type="entry name" value="SERINE PROTEASE FAMILY S1C HTRA-RELATED"/>
    <property type="match status" value="1"/>
</dbReference>
<feature type="signal peptide" evidence="5">
    <location>
        <begin position="1"/>
        <end position="22"/>
    </location>
</feature>
<dbReference type="Gene3D" id="2.30.42.10">
    <property type="match status" value="2"/>
</dbReference>
<keyword evidence="8" id="KW-1185">Reference proteome</keyword>
<dbReference type="PROSITE" id="PS50106">
    <property type="entry name" value="PDZ"/>
    <property type="match status" value="2"/>
</dbReference>
<gene>
    <name evidence="7" type="ORF">CfE428DRAFT_3399</name>
</gene>
<dbReference type="eggNOG" id="COG0265">
    <property type="taxonomic scope" value="Bacteria"/>
</dbReference>
<keyword evidence="2" id="KW-0645">Protease</keyword>
<dbReference type="InterPro" id="IPR001478">
    <property type="entry name" value="PDZ"/>
</dbReference>
<dbReference type="PANTHER" id="PTHR22939:SF129">
    <property type="entry name" value="SERINE PROTEASE HTRA2, MITOCHONDRIAL"/>
    <property type="match status" value="1"/>
</dbReference>
<evidence type="ECO:0000259" key="6">
    <source>
        <dbReference type="PROSITE" id="PS50106"/>
    </source>
</evidence>
<dbReference type="GO" id="GO:0006508">
    <property type="term" value="P:proteolysis"/>
    <property type="evidence" value="ECO:0007669"/>
    <property type="project" value="UniProtKB-KW"/>
</dbReference>
<evidence type="ECO:0000256" key="3">
    <source>
        <dbReference type="ARBA" id="ARBA00022801"/>
    </source>
</evidence>
<dbReference type="SUPFAM" id="SSF50156">
    <property type="entry name" value="PDZ domain-like"/>
    <property type="match status" value="2"/>
</dbReference>
<dbReference type="Pfam" id="PF13180">
    <property type="entry name" value="PDZ_2"/>
    <property type="match status" value="2"/>
</dbReference>
<keyword evidence="3" id="KW-0378">Hydrolase</keyword>
<dbReference type="RefSeq" id="WP_006980724.1">
    <property type="nucleotide sequence ID" value="NZ_ABVL01000009.1"/>
</dbReference>
<dbReference type="InterPro" id="IPR009003">
    <property type="entry name" value="Peptidase_S1_PA"/>
</dbReference>
<comment type="caution">
    <text evidence="7">The sequence shown here is derived from an EMBL/GenBank/DDBJ whole genome shotgun (WGS) entry which is preliminary data.</text>
</comment>
<proteinExistence type="inferred from homology"/>
<feature type="domain" description="PDZ" evidence="6">
    <location>
        <begin position="275"/>
        <end position="367"/>
    </location>
</feature>
<dbReference type="GO" id="GO:0004252">
    <property type="term" value="F:serine-type endopeptidase activity"/>
    <property type="evidence" value="ECO:0007669"/>
    <property type="project" value="InterPro"/>
</dbReference>
<evidence type="ECO:0000313" key="8">
    <source>
        <dbReference type="Proteomes" id="UP000005824"/>
    </source>
</evidence>
<dbReference type="GO" id="GO:0032440">
    <property type="term" value="F:2-alkenal reductase [NAD(P)H] activity"/>
    <property type="evidence" value="ECO:0007669"/>
    <property type="project" value="UniProtKB-EC"/>
</dbReference>
<comment type="similarity">
    <text evidence="1">Belongs to the peptidase S1C family.</text>
</comment>
<name>B4D3B1_9BACT</name>
<sequence precursor="true">MPLRFSALLCVLAVLPLAGLRAADTEKDKGAAALGLLKAIDEGFVQVYEKVAPSVVVIDASKRPLDDEDEVPRGFEFFLDEGRQTPREPDKDSGPKSPKPPGVLTRSEGSGFVVRADGYIITNQHVVADAEKLTVRLKDGRTLPGKVVGTDDRTDIAVVKVDAKDLPTVEWGDSEKLRVGQLVCAIGAPFSQDYSFTVGWVSGKNRTNLLGPTSTTILYEDYIQTDAFINPGNSGGPLFDVEGKIVGMNTLINGIGHQLAFAIPSAMLQDVGQQLIATGKVQRPWLGIRIETLADNATLRAHLTGIEQGVVVDTVEADAPAYKSDLRPADVITEVDGVKVNSAHDLQRMILKKKIGQAVHLTVWRGGTILQIAVATGELPTEVTKVANVAPSKEGPAAKAETLGLKLRDGKPKGAQVVSVAAGSPAAHAEIFPDDLVTEVEGKPVNDAAGCVSAITTGLVTKGNKGILLNVERQGRRAFVILNPHLPSFP</sequence>
<evidence type="ECO:0000256" key="1">
    <source>
        <dbReference type="ARBA" id="ARBA00010541"/>
    </source>
</evidence>
<keyword evidence="7" id="KW-0560">Oxidoreductase</keyword>
<dbReference type="SMART" id="SM00228">
    <property type="entry name" value="PDZ"/>
    <property type="match status" value="2"/>
</dbReference>
<dbReference type="AlphaFoldDB" id="B4D3B1"/>
<evidence type="ECO:0000256" key="2">
    <source>
        <dbReference type="ARBA" id="ARBA00022670"/>
    </source>
</evidence>
<dbReference type="PRINTS" id="PR00834">
    <property type="entry name" value="PROTEASES2C"/>
</dbReference>
<feature type="chain" id="PRO_5002803111" evidence="5">
    <location>
        <begin position="23"/>
        <end position="490"/>
    </location>
</feature>
<protein>
    <submittedName>
        <fullName evidence="7">2-alkenal reductase</fullName>
        <ecNumber evidence="7">1.3.1.74</ecNumber>
    </submittedName>
</protein>
<dbReference type="Pfam" id="PF13365">
    <property type="entry name" value="Trypsin_2"/>
    <property type="match status" value="1"/>
</dbReference>
<organism evidence="7 8">
    <name type="scientific">Chthoniobacter flavus Ellin428</name>
    <dbReference type="NCBI Taxonomy" id="497964"/>
    <lineage>
        <taxon>Bacteria</taxon>
        <taxon>Pseudomonadati</taxon>
        <taxon>Verrucomicrobiota</taxon>
        <taxon>Spartobacteria</taxon>
        <taxon>Chthoniobacterales</taxon>
        <taxon>Chthoniobacteraceae</taxon>
        <taxon>Chthoniobacter</taxon>
    </lineage>
</organism>
<evidence type="ECO:0000313" key="7">
    <source>
        <dbReference type="EMBL" id="EDY19222.1"/>
    </source>
</evidence>
<dbReference type="InterPro" id="IPR036034">
    <property type="entry name" value="PDZ_sf"/>
</dbReference>
<feature type="region of interest" description="Disordered" evidence="4">
    <location>
        <begin position="77"/>
        <end position="108"/>
    </location>
</feature>
<keyword evidence="5" id="KW-0732">Signal</keyword>